<accession>G8R3S6</accession>
<organism evidence="1 2">
    <name type="scientific">Owenweeksia hongkongensis (strain DSM 17368 / CIP 108786 / JCM 12287 / NRRL B-23963 / UST20020801)</name>
    <dbReference type="NCBI Taxonomy" id="926562"/>
    <lineage>
        <taxon>Bacteria</taxon>
        <taxon>Pseudomonadati</taxon>
        <taxon>Bacteroidota</taxon>
        <taxon>Flavobacteriia</taxon>
        <taxon>Flavobacteriales</taxon>
        <taxon>Owenweeksiaceae</taxon>
        <taxon>Owenweeksia</taxon>
    </lineage>
</organism>
<protein>
    <submittedName>
        <fullName evidence="1">Uncharacterized protein</fullName>
    </submittedName>
</protein>
<dbReference type="KEGG" id="oho:Oweho_3212"/>
<dbReference type="HOGENOM" id="CLU_1389023_0_0_10"/>
<dbReference type="AlphaFoldDB" id="G8R3S6"/>
<dbReference type="RefSeq" id="WP_014203510.1">
    <property type="nucleotide sequence ID" value="NC_016599.1"/>
</dbReference>
<dbReference type="Proteomes" id="UP000005631">
    <property type="component" value="Chromosome"/>
</dbReference>
<proteinExistence type="predicted"/>
<evidence type="ECO:0000313" key="1">
    <source>
        <dbReference type="EMBL" id="AEV34163.1"/>
    </source>
</evidence>
<dbReference type="EMBL" id="CP003156">
    <property type="protein sequence ID" value="AEV34163.1"/>
    <property type="molecule type" value="Genomic_DNA"/>
</dbReference>
<gene>
    <name evidence="1" type="ordered locus">Oweho_3212</name>
</gene>
<evidence type="ECO:0000313" key="2">
    <source>
        <dbReference type="Proteomes" id="UP000005631"/>
    </source>
</evidence>
<reference evidence="1 2" key="1">
    <citation type="journal article" date="2012" name="Stand. Genomic Sci.">
        <title>Genome sequence of the orange-pigmented seawater bacterium Owenweeksia hongkongensis type strain (UST20020801(T)).</title>
        <authorList>
            <person name="Riedel T."/>
            <person name="Held B."/>
            <person name="Nolan M."/>
            <person name="Lucas S."/>
            <person name="Lapidus A."/>
            <person name="Tice H."/>
            <person name="Del Rio T.G."/>
            <person name="Cheng J.F."/>
            <person name="Han C."/>
            <person name="Tapia R."/>
            <person name="Goodwin L.A."/>
            <person name="Pitluck S."/>
            <person name="Liolios K."/>
            <person name="Mavromatis K."/>
            <person name="Pagani I."/>
            <person name="Ivanova N."/>
            <person name="Mikhailova N."/>
            <person name="Pati A."/>
            <person name="Chen A."/>
            <person name="Palaniappan K."/>
            <person name="Rohde M."/>
            <person name="Tindall B.J."/>
            <person name="Detter J.C."/>
            <person name="Goker M."/>
            <person name="Woyke T."/>
            <person name="Bristow J."/>
            <person name="Eisen J.A."/>
            <person name="Markowitz V."/>
            <person name="Hugenholtz P."/>
            <person name="Klenk H.P."/>
            <person name="Kyrpides N.C."/>
        </authorList>
    </citation>
    <scope>NUCLEOTIDE SEQUENCE</scope>
    <source>
        <strain evidence="2">DSM 17368 / JCM 12287 / NRRL B-23963</strain>
    </source>
</reference>
<sequence length="196" mass="23070">MSENQQLLTFPFKPHLAQYLFYTLKSEVYSDEIYRHRVIKISMRSLHGKIIRVILEKADYPGIKKPQKGFALTVSIPKRDHRKKLYADGRTGELKVDPQAVELINELYQIEFENSCISYIAGRVAGQKRGGLKQAIEDIIKVYHLQDTEYNYDRLMKMYQRHKFPLKKSVYEKVNDSLYLREKKSGGKLLIDRKLK</sequence>
<name>G8R3S6_OWEHD</name>
<keyword evidence="2" id="KW-1185">Reference proteome</keyword>
<dbReference type="STRING" id="926562.Oweho_3212"/>